<evidence type="ECO:0000313" key="3">
    <source>
        <dbReference type="Proteomes" id="UP000266721"/>
    </source>
</evidence>
<dbReference type="EMBL" id="KV602705">
    <property type="protein sequence ID" value="OPL20670.1"/>
    <property type="molecule type" value="Genomic_DNA"/>
</dbReference>
<evidence type="ECO:0000313" key="2">
    <source>
        <dbReference type="EMBL" id="OPL20670.1"/>
    </source>
</evidence>
<reference evidence="2 3" key="1">
    <citation type="journal article" date="2016" name="PLoS ONE">
        <title>A First Insight into the Genome of the Filter-Feeder Mussel Mytilus galloprovincialis.</title>
        <authorList>
            <person name="Murgarella M."/>
            <person name="Puiu D."/>
            <person name="Novoa B."/>
            <person name="Figueras A."/>
            <person name="Posada D."/>
            <person name="Canchaya C."/>
        </authorList>
    </citation>
    <scope>NUCLEOTIDE SEQUENCE [LARGE SCALE GENOMIC DNA]</scope>
    <source>
        <tissue evidence="2">Muscle</tissue>
    </source>
</reference>
<proteinExistence type="predicted"/>
<dbReference type="AlphaFoldDB" id="A0A3R5WCV1"/>
<sequence>MQRLLFAGETKKSIKCTGAGTGMKIVNTKSNTYLNYYVKEKSEFTVYTCYKNAIKNEPPTQRKSPTEGSDAKNQQGNSPQTPNIQTSNRPPLMGTPPGGMNFQNTRPQDPRMAPHDPRLMNPQHNRGGGPPHGIRPMNGQSGRGMPRR</sequence>
<keyword evidence="3" id="KW-1185">Reference proteome</keyword>
<protein>
    <submittedName>
        <fullName evidence="2">Uncharacterized protein</fullName>
    </submittedName>
</protein>
<feature type="non-terminal residue" evidence="2">
    <location>
        <position position="1"/>
    </location>
</feature>
<dbReference type="Proteomes" id="UP000266721">
    <property type="component" value="Unassembled WGS sequence"/>
</dbReference>
<name>A0A3R5WCV1_MYTGA</name>
<feature type="region of interest" description="Disordered" evidence="1">
    <location>
        <begin position="56"/>
        <end position="148"/>
    </location>
</feature>
<evidence type="ECO:0000256" key="1">
    <source>
        <dbReference type="SAM" id="MobiDB-lite"/>
    </source>
</evidence>
<feature type="compositionally biased region" description="Polar residues" evidence="1">
    <location>
        <begin position="58"/>
        <end position="89"/>
    </location>
</feature>
<accession>A0A3R5WCV1</accession>
<gene>
    <name evidence="2" type="ORF">AM593_02740</name>
</gene>
<organism evidence="2 3">
    <name type="scientific">Mytilus galloprovincialis</name>
    <name type="common">Mediterranean mussel</name>
    <dbReference type="NCBI Taxonomy" id="29158"/>
    <lineage>
        <taxon>Eukaryota</taxon>
        <taxon>Metazoa</taxon>
        <taxon>Spiralia</taxon>
        <taxon>Lophotrochozoa</taxon>
        <taxon>Mollusca</taxon>
        <taxon>Bivalvia</taxon>
        <taxon>Autobranchia</taxon>
        <taxon>Pteriomorphia</taxon>
        <taxon>Mytilida</taxon>
        <taxon>Mytiloidea</taxon>
        <taxon>Mytilidae</taxon>
        <taxon>Mytilinae</taxon>
        <taxon>Mytilus</taxon>
    </lineage>
</organism>
<feature type="compositionally biased region" description="Basic and acidic residues" evidence="1">
    <location>
        <begin position="108"/>
        <end position="118"/>
    </location>
</feature>